<dbReference type="EMBL" id="PKUS01000030">
    <property type="protein sequence ID" value="PLW67349.1"/>
    <property type="molecule type" value="Genomic_DNA"/>
</dbReference>
<evidence type="ECO:0000256" key="6">
    <source>
        <dbReference type="ARBA" id="ARBA00022592"/>
    </source>
</evidence>
<comment type="subcellular location">
    <subcellularLocation>
        <location evidence="1 8">Cytoplasm</location>
    </subcellularLocation>
</comment>
<dbReference type="OrthoDB" id="9814256at2"/>
<dbReference type="Proteomes" id="UP000235005">
    <property type="component" value="Unassembled WGS sequence"/>
</dbReference>
<name>A0A2N5WYP3_9GAMM</name>
<feature type="domain" description="PhoU" evidence="9">
    <location>
        <begin position="131"/>
        <end position="215"/>
    </location>
</feature>
<keyword evidence="6 8" id="KW-0592">Phosphate transport</keyword>
<keyword evidence="11" id="KW-1185">Reference proteome</keyword>
<dbReference type="Gene3D" id="1.20.58.220">
    <property type="entry name" value="Phosphate transport system protein phou homolog 2, domain 2"/>
    <property type="match status" value="2"/>
</dbReference>
<dbReference type="GO" id="GO:0045936">
    <property type="term" value="P:negative regulation of phosphate metabolic process"/>
    <property type="evidence" value="ECO:0007669"/>
    <property type="project" value="InterPro"/>
</dbReference>
<evidence type="ECO:0000313" key="11">
    <source>
        <dbReference type="Proteomes" id="UP000235005"/>
    </source>
</evidence>
<evidence type="ECO:0000256" key="4">
    <source>
        <dbReference type="ARBA" id="ARBA00022448"/>
    </source>
</evidence>
<dbReference type="PANTHER" id="PTHR42930">
    <property type="entry name" value="PHOSPHATE-SPECIFIC TRANSPORT SYSTEM ACCESSORY PROTEIN PHOU"/>
    <property type="match status" value="1"/>
</dbReference>
<dbReference type="PIRSF" id="PIRSF003107">
    <property type="entry name" value="PhoU"/>
    <property type="match status" value="1"/>
</dbReference>
<dbReference type="PANTHER" id="PTHR42930:SF3">
    <property type="entry name" value="PHOSPHATE-SPECIFIC TRANSPORT SYSTEM ACCESSORY PROTEIN PHOU"/>
    <property type="match status" value="1"/>
</dbReference>
<dbReference type="FunFam" id="1.20.58.220:FF:000004">
    <property type="entry name" value="Phosphate-specific transport system accessory protein PhoU"/>
    <property type="match status" value="1"/>
</dbReference>
<dbReference type="RefSeq" id="WP_101518788.1">
    <property type="nucleotide sequence ID" value="NZ_PKUS01000030.1"/>
</dbReference>
<evidence type="ECO:0000256" key="3">
    <source>
        <dbReference type="ARBA" id="ARBA00011738"/>
    </source>
</evidence>
<comment type="caution">
    <text evidence="10">The sequence shown here is derived from an EMBL/GenBank/DDBJ whole genome shotgun (WGS) entry which is preliminary data.</text>
</comment>
<evidence type="ECO:0000256" key="5">
    <source>
        <dbReference type="ARBA" id="ARBA00022490"/>
    </source>
</evidence>
<dbReference type="NCBIfam" id="TIGR02135">
    <property type="entry name" value="phoU_full"/>
    <property type="match status" value="1"/>
</dbReference>
<sequence>MDDNLHLNQHTSQKYNEELEDIRSRVLEMGGLVEAQCRKALKALVKSDIDLAEEVATSDYKVNDMEVAINARCTDILALRQPAASDLRVVVSIIRMAADLERIGDEAEKIGRLVKSLEKGRDRTTFRSETKHLGKSALSILNGALDAFARMDVAAAIATAAKDPEIDDEFEALTRLSITHMMEEPASVKSLLKVNWCARALERIGDHAVNICEEVVYLVKGSDVRHLSLSEIQERYL</sequence>
<dbReference type="GO" id="GO:0005737">
    <property type="term" value="C:cytoplasm"/>
    <property type="evidence" value="ECO:0007669"/>
    <property type="project" value="UniProtKB-SubCell"/>
</dbReference>
<evidence type="ECO:0000259" key="9">
    <source>
        <dbReference type="Pfam" id="PF01895"/>
    </source>
</evidence>
<comment type="subunit">
    <text evidence="3 8">Homodimer.</text>
</comment>
<dbReference type="InterPro" id="IPR038078">
    <property type="entry name" value="PhoU-like_sf"/>
</dbReference>
<comment type="similarity">
    <text evidence="2 8">Belongs to the PhoU family.</text>
</comment>
<evidence type="ECO:0000256" key="8">
    <source>
        <dbReference type="PIRNR" id="PIRNR003107"/>
    </source>
</evidence>
<dbReference type="SUPFAM" id="SSF109755">
    <property type="entry name" value="PhoU-like"/>
    <property type="match status" value="1"/>
</dbReference>
<protein>
    <recommendedName>
        <fullName evidence="8">Phosphate-specific transport system accessory protein PhoU</fullName>
    </recommendedName>
</protein>
<feature type="domain" description="PhoU" evidence="9">
    <location>
        <begin position="26"/>
        <end position="113"/>
    </location>
</feature>
<keyword evidence="4 8" id="KW-0813">Transport</keyword>
<evidence type="ECO:0000256" key="7">
    <source>
        <dbReference type="ARBA" id="ARBA00056181"/>
    </source>
</evidence>
<evidence type="ECO:0000313" key="10">
    <source>
        <dbReference type="EMBL" id="PLW67349.1"/>
    </source>
</evidence>
<dbReference type="GO" id="GO:0006817">
    <property type="term" value="P:phosphate ion transport"/>
    <property type="evidence" value="ECO:0007669"/>
    <property type="project" value="UniProtKB-KW"/>
</dbReference>
<proteinExistence type="inferred from homology"/>
<gene>
    <name evidence="10" type="primary">phoU</name>
    <name evidence="10" type="ORF">C0039_17330</name>
</gene>
<accession>A0A2N5WYP3</accession>
<organism evidence="10 11">
    <name type="scientific">Pseudohalioglobus lutimaris</name>
    <dbReference type="NCBI Taxonomy" id="1737061"/>
    <lineage>
        <taxon>Bacteria</taxon>
        <taxon>Pseudomonadati</taxon>
        <taxon>Pseudomonadota</taxon>
        <taxon>Gammaproteobacteria</taxon>
        <taxon>Cellvibrionales</taxon>
        <taxon>Halieaceae</taxon>
        <taxon>Pseudohalioglobus</taxon>
    </lineage>
</organism>
<evidence type="ECO:0000256" key="2">
    <source>
        <dbReference type="ARBA" id="ARBA00008107"/>
    </source>
</evidence>
<dbReference type="Pfam" id="PF01895">
    <property type="entry name" value="PhoU"/>
    <property type="match status" value="2"/>
</dbReference>
<dbReference type="GO" id="GO:0030643">
    <property type="term" value="P:intracellular phosphate ion homeostasis"/>
    <property type="evidence" value="ECO:0007669"/>
    <property type="project" value="InterPro"/>
</dbReference>
<reference evidence="10 11" key="1">
    <citation type="submission" date="2018-01" db="EMBL/GenBank/DDBJ databases">
        <title>The draft genome sequence of Halioglobus lutimaris HF004.</title>
        <authorList>
            <person name="Du Z.-J."/>
            <person name="Shi M.-J."/>
        </authorList>
    </citation>
    <scope>NUCLEOTIDE SEQUENCE [LARGE SCALE GENOMIC DNA]</scope>
    <source>
        <strain evidence="10 11">HF004</strain>
    </source>
</reference>
<dbReference type="InterPro" id="IPR026022">
    <property type="entry name" value="PhoU_dom"/>
</dbReference>
<dbReference type="AlphaFoldDB" id="A0A2N5WYP3"/>
<keyword evidence="5 8" id="KW-0963">Cytoplasm</keyword>
<dbReference type="InterPro" id="IPR028366">
    <property type="entry name" value="PhoU"/>
</dbReference>
<evidence type="ECO:0000256" key="1">
    <source>
        <dbReference type="ARBA" id="ARBA00004496"/>
    </source>
</evidence>
<comment type="function">
    <text evidence="7 8">Plays a role in the regulation of phosphate uptake.</text>
</comment>